<reference evidence="3 4" key="1">
    <citation type="submission" date="2018-10" db="EMBL/GenBank/DDBJ databases">
        <title>Genome sequence of Verticillium nonalfalfae VnAa140.</title>
        <authorList>
            <person name="Stajich J.E."/>
            <person name="Kasson M.T."/>
        </authorList>
    </citation>
    <scope>NUCLEOTIDE SEQUENCE [LARGE SCALE GENOMIC DNA]</scope>
    <source>
        <strain evidence="3 4">VnAa140</strain>
    </source>
</reference>
<feature type="signal peptide" evidence="2">
    <location>
        <begin position="1"/>
        <end position="20"/>
    </location>
</feature>
<dbReference type="Proteomes" id="UP000267145">
    <property type="component" value="Unassembled WGS sequence"/>
</dbReference>
<evidence type="ECO:0000313" key="3">
    <source>
        <dbReference type="EMBL" id="RNJ58707.1"/>
    </source>
</evidence>
<keyword evidence="2" id="KW-0732">Signal</keyword>
<dbReference type="InterPro" id="IPR021054">
    <property type="entry name" value="Cell_wall_mannoprotein_1"/>
</dbReference>
<dbReference type="Gene3D" id="1.20.1280.140">
    <property type="match status" value="1"/>
</dbReference>
<feature type="compositionally biased region" description="Low complexity" evidence="1">
    <location>
        <begin position="207"/>
        <end position="217"/>
    </location>
</feature>
<dbReference type="AlphaFoldDB" id="A0A3M9YDV2"/>
<dbReference type="GO" id="GO:0005576">
    <property type="term" value="C:extracellular region"/>
    <property type="evidence" value="ECO:0007669"/>
    <property type="project" value="TreeGrafter"/>
</dbReference>
<feature type="region of interest" description="Disordered" evidence="1">
    <location>
        <begin position="204"/>
        <end position="244"/>
    </location>
</feature>
<dbReference type="GeneID" id="39608031"/>
<organism evidence="3 4">
    <name type="scientific">Verticillium nonalfalfae</name>
    <dbReference type="NCBI Taxonomy" id="1051616"/>
    <lineage>
        <taxon>Eukaryota</taxon>
        <taxon>Fungi</taxon>
        <taxon>Dikarya</taxon>
        <taxon>Ascomycota</taxon>
        <taxon>Pezizomycotina</taxon>
        <taxon>Sordariomycetes</taxon>
        <taxon>Hypocreomycetidae</taxon>
        <taxon>Glomerellales</taxon>
        <taxon>Plectosphaerellaceae</taxon>
        <taxon>Verticillium</taxon>
    </lineage>
</organism>
<gene>
    <name evidence="3" type="ORF">D7B24_004342</name>
</gene>
<dbReference type="PANTHER" id="PTHR38123">
    <property type="entry name" value="CELL WALL SERINE-THREONINE-RICH GALACTOMANNOPROTEIN MP1 (AFU_ORTHOLOGUE AFUA_4G03240)"/>
    <property type="match status" value="1"/>
</dbReference>
<evidence type="ECO:0008006" key="5">
    <source>
        <dbReference type="Google" id="ProtNLM"/>
    </source>
</evidence>
<keyword evidence="4" id="KW-1185">Reference proteome</keyword>
<dbReference type="RefSeq" id="XP_028496865.1">
    <property type="nucleotide sequence ID" value="XM_028638514.1"/>
</dbReference>
<evidence type="ECO:0000313" key="4">
    <source>
        <dbReference type="Proteomes" id="UP000267145"/>
    </source>
</evidence>
<dbReference type="STRING" id="1051616.A0A3M9YDV2"/>
<evidence type="ECO:0000256" key="1">
    <source>
        <dbReference type="SAM" id="MobiDB-lite"/>
    </source>
</evidence>
<feature type="compositionally biased region" description="Polar residues" evidence="1">
    <location>
        <begin position="221"/>
        <end position="243"/>
    </location>
</feature>
<name>A0A3M9YDV2_9PEZI</name>
<protein>
    <recommendedName>
        <fullName evidence="5">Cell wall mannoprotein 1</fullName>
    </recommendedName>
</protein>
<feature type="chain" id="PRO_5017946085" description="Cell wall mannoprotein 1" evidence="2">
    <location>
        <begin position="21"/>
        <end position="267"/>
    </location>
</feature>
<dbReference type="Pfam" id="PF12296">
    <property type="entry name" value="HsbA"/>
    <property type="match status" value="1"/>
</dbReference>
<proteinExistence type="predicted"/>
<comment type="caution">
    <text evidence="3">The sequence shown here is derived from an EMBL/GenBank/DDBJ whole genome shotgun (WGS) entry which is preliminary data.</text>
</comment>
<dbReference type="EMBL" id="RBVV01000024">
    <property type="protein sequence ID" value="RNJ58707.1"/>
    <property type="molecule type" value="Genomic_DNA"/>
</dbReference>
<sequence length="267" mass="26935">MKITTHLTLLAMAAFGSAVAEKPTPVERDAPALVVRELAIVTGVINQVGTGIASLDQAVQAFTTDPTQLQQASQQLINTFRQGATSIQGSTELTLQETVQLQQLVGSLQTNGQSLVRNLQNKKPAFQQANLCDVVRAQVGEVTTGAGSLIDAIVSKVPQAAQQIAAQMAAGFTRALQESAQGFSSQNCVNAGGAGAGVGVGNGNGNGNNNNNNNNGAIGSTPVTNTTQPGQVTNPSGLPTQGNGASAQAFSVVAAAIVAFGAAAVMA</sequence>
<evidence type="ECO:0000256" key="2">
    <source>
        <dbReference type="SAM" id="SignalP"/>
    </source>
</evidence>
<dbReference type="PANTHER" id="PTHR38123:SF6">
    <property type="entry name" value="CELL WALL SERINE-THREONINE-RICH GALACTOMANNOPROTEIN MP1 (AFU_ORTHOLOGUE AFUA_4G03240)"/>
    <property type="match status" value="1"/>
</dbReference>
<accession>A0A3M9YDV2</accession>